<dbReference type="EMBL" id="LKAQ01000004">
    <property type="protein sequence ID" value="OIQ49127.1"/>
    <property type="molecule type" value="Genomic_DNA"/>
</dbReference>
<dbReference type="PANTHER" id="PTHR10849:SF20">
    <property type="entry name" value="NADH DEHYDROGENASE [UBIQUINONE] IRON-SULFUR PROTEIN 8, MITOCHONDRIAL"/>
    <property type="match status" value="1"/>
</dbReference>
<name>A0A1J5N750_9BACT</name>
<dbReference type="Proteomes" id="UP000181901">
    <property type="component" value="Unassembled WGS sequence"/>
</dbReference>
<comment type="cofactor">
    <cofactor evidence="8">
        <name>[4Fe-4S] cluster</name>
        <dbReference type="ChEBI" id="CHEBI:49883"/>
    </cofactor>
    <text evidence="8">Binds 2 [4Fe-4S] clusters per subunit.</text>
</comment>
<dbReference type="SUPFAM" id="SSF54862">
    <property type="entry name" value="4Fe-4S ferredoxins"/>
    <property type="match status" value="1"/>
</dbReference>
<dbReference type="RefSeq" id="WP_071544674.1">
    <property type="nucleotide sequence ID" value="NZ_LKAQ01000004.1"/>
</dbReference>
<evidence type="ECO:0000313" key="11">
    <source>
        <dbReference type="EMBL" id="OIQ49127.1"/>
    </source>
</evidence>
<evidence type="ECO:0000256" key="7">
    <source>
        <dbReference type="ARBA" id="ARBA00023014"/>
    </source>
</evidence>
<evidence type="ECO:0000256" key="1">
    <source>
        <dbReference type="ARBA" id="ARBA00010277"/>
    </source>
</evidence>
<keyword evidence="5 8" id="KW-1278">Translocase</keyword>
<reference evidence="11 12" key="1">
    <citation type="submission" date="2015-09" db="EMBL/GenBank/DDBJ databases">
        <title>Genome of Desulfovibrio dechloracetivorans BerOc1, a mercury methylating strain isolated from highly hydrocarbons and metals contaminated coastal sediments.</title>
        <authorList>
            <person name="Goni Urriza M."/>
            <person name="Gassie C."/>
            <person name="Bouchez O."/>
            <person name="Klopp C."/>
            <person name="Ranchou-Peyruse A."/>
            <person name="Remy G."/>
        </authorList>
    </citation>
    <scope>NUCLEOTIDE SEQUENCE [LARGE SCALE GENOMIC DNA]</scope>
    <source>
        <strain evidence="11 12">BerOc1</strain>
    </source>
</reference>
<feature type="binding site" evidence="8">
    <location>
        <position position="106"/>
    </location>
    <ligand>
        <name>[4Fe-4S] cluster</name>
        <dbReference type="ChEBI" id="CHEBI:49883"/>
        <label>2</label>
    </ligand>
</feature>
<dbReference type="AlphaFoldDB" id="A0A1J5N750"/>
<keyword evidence="3 8" id="KW-0479">Metal-binding</keyword>
<evidence type="ECO:0000256" key="4">
    <source>
        <dbReference type="ARBA" id="ARBA00022737"/>
    </source>
</evidence>
<dbReference type="GO" id="GO:0009060">
    <property type="term" value="P:aerobic respiration"/>
    <property type="evidence" value="ECO:0007669"/>
    <property type="project" value="TreeGrafter"/>
</dbReference>
<dbReference type="PANTHER" id="PTHR10849">
    <property type="entry name" value="NADH DEHYDROGENASE UBIQUINONE IRON-SULFUR PROTEIN 8, MITOCHONDRIAL"/>
    <property type="match status" value="1"/>
</dbReference>
<keyword evidence="8" id="KW-0472">Membrane</keyword>
<organism evidence="11 12">
    <name type="scientific">Pseudodesulfovibrio hydrargyri</name>
    <dbReference type="NCBI Taxonomy" id="2125990"/>
    <lineage>
        <taxon>Bacteria</taxon>
        <taxon>Pseudomonadati</taxon>
        <taxon>Thermodesulfobacteriota</taxon>
        <taxon>Desulfovibrionia</taxon>
        <taxon>Desulfovibrionales</taxon>
        <taxon>Desulfovibrionaceae</taxon>
    </lineage>
</organism>
<keyword evidence="8" id="KW-0520">NAD</keyword>
<evidence type="ECO:0000256" key="9">
    <source>
        <dbReference type="SAM" id="MobiDB-lite"/>
    </source>
</evidence>
<feature type="binding site" evidence="8">
    <location>
        <position position="112"/>
    </location>
    <ligand>
        <name>[4Fe-4S] cluster</name>
        <dbReference type="ChEBI" id="CHEBI:49883"/>
        <label>2</label>
    </ligand>
</feature>
<feature type="binding site" evidence="8">
    <location>
        <position position="70"/>
    </location>
    <ligand>
        <name>[4Fe-4S] cluster</name>
        <dbReference type="ChEBI" id="CHEBI:49883"/>
        <label>1</label>
    </ligand>
</feature>
<feature type="region of interest" description="Disordered" evidence="9">
    <location>
        <begin position="166"/>
        <end position="186"/>
    </location>
</feature>
<evidence type="ECO:0000256" key="5">
    <source>
        <dbReference type="ARBA" id="ARBA00022967"/>
    </source>
</evidence>
<dbReference type="InterPro" id="IPR017896">
    <property type="entry name" value="4Fe4S_Fe-S-bd"/>
</dbReference>
<keyword evidence="7 8" id="KW-0411">Iron-sulfur</keyword>
<keyword evidence="11" id="KW-0560">Oxidoreductase</keyword>
<feature type="binding site" evidence="8">
    <location>
        <position position="109"/>
    </location>
    <ligand>
        <name>[4Fe-4S] cluster</name>
        <dbReference type="ChEBI" id="CHEBI:49883"/>
        <label>2</label>
    </ligand>
</feature>
<feature type="domain" description="4Fe-4S ferredoxin-type" evidence="10">
    <location>
        <begin position="97"/>
        <end position="126"/>
    </location>
</feature>
<feature type="binding site" evidence="8">
    <location>
        <position position="77"/>
    </location>
    <ligand>
        <name>[4Fe-4S] cluster</name>
        <dbReference type="ChEBI" id="CHEBI:49883"/>
        <label>2</label>
    </ligand>
</feature>
<dbReference type="InterPro" id="IPR017900">
    <property type="entry name" value="4Fe4S_Fe_S_CS"/>
</dbReference>
<keyword evidence="8" id="KW-1003">Cell membrane</keyword>
<keyword evidence="6 8" id="KW-0408">Iron</keyword>
<proteinExistence type="inferred from homology"/>
<dbReference type="GO" id="GO:0005886">
    <property type="term" value="C:plasma membrane"/>
    <property type="evidence" value="ECO:0007669"/>
    <property type="project" value="UniProtKB-SubCell"/>
</dbReference>
<protein>
    <recommendedName>
        <fullName evidence="8">NADH-quinone oxidoreductase subunit I</fullName>
        <ecNumber evidence="8">7.1.1.-</ecNumber>
    </recommendedName>
    <alternativeName>
        <fullName evidence="8">NADH dehydrogenase I subunit I</fullName>
    </alternativeName>
    <alternativeName>
        <fullName evidence="8">NDH-1 subunit I</fullName>
    </alternativeName>
</protein>
<comment type="subcellular location">
    <subcellularLocation>
        <location evidence="8">Cell membrane</location>
        <topology evidence="8">Peripheral membrane protein</topology>
    </subcellularLocation>
</comment>
<comment type="caution">
    <text evidence="11">The sequence shown here is derived from an EMBL/GenBank/DDBJ whole genome shotgun (WGS) entry which is preliminary data.</text>
</comment>
<comment type="subunit">
    <text evidence="8">NDH-1 is composed of 14 different subunits. Subunits NuoA, H, J, K, L, M, N constitute the membrane sector of the complex.</text>
</comment>
<dbReference type="GO" id="GO:0005506">
    <property type="term" value="F:iron ion binding"/>
    <property type="evidence" value="ECO:0007669"/>
    <property type="project" value="UniProtKB-UniRule"/>
</dbReference>
<dbReference type="PROSITE" id="PS51379">
    <property type="entry name" value="4FE4S_FER_2"/>
    <property type="match status" value="2"/>
</dbReference>
<dbReference type="EC" id="7.1.1.-" evidence="8"/>
<gene>
    <name evidence="11" type="primary">nuoI_2</name>
    <name evidence="8" type="synonym">nuoI</name>
    <name evidence="11" type="ORF">BerOc1_01050</name>
</gene>
<evidence type="ECO:0000256" key="6">
    <source>
        <dbReference type="ARBA" id="ARBA00023004"/>
    </source>
</evidence>
<dbReference type="HAMAP" id="MF_01351">
    <property type="entry name" value="NDH1_NuoI"/>
    <property type="match status" value="1"/>
</dbReference>
<feature type="binding site" evidence="8">
    <location>
        <position position="116"/>
    </location>
    <ligand>
        <name>[4Fe-4S] cluster</name>
        <dbReference type="ChEBI" id="CHEBI:49883"/>
        <label>1</label>
    </ligand>
</feature>
<keyword evidence="8" id="KW-0874">Quinone</keyword>
<dbReference type="NCBIfam" id="NF004536">
    <property type="entry name" value="PRK05888.1-1"/>
    <property type="match status" value="1"/>
</dbReference>
<sequence length="186" mass="20944">MTRDRLIDILKGVGRGTKGLLQGYGETFKAMFTKPITVQYPEEKRTPPPRSRAHIILTRSPDGDERCVACYLCSAACPVSCISMQAATREDGRRYAAWFRINFARCIYCGLCEEACPTLAIQLTPAYEFASDATLKLVAEKEDLLVDHGGKDSEYDFYRHAGVEEKFPREEHEGEKPPVNYKSNLP</sequence>
<feature type="binding site" evidence="8">
    <location>
        <position position="67"/>
    </location>
    <ligand>
        <name>[4Fe-4S] cluster</name>
        <dbReference type="ChEBI" id="CHEBI:49883"/>
        <label>1</label>
    </ligand>
</feature>
<comment type="catalytic activity">
    <reaction evidence="8">
        <text>a quinone + NADH + 5 H(+)(in) = a quinol + NAD(+) + 4 H(+)(out)</text>
        <dbReference type="Rhea" id="RHEA:57888"/>
        <dbReference type="ChEBI" id="CHEBI:15378"/>
        <dbReference type="ChEBI" id="CHEBI:24646"/>
        <dbReference type="ChEBI" id="CHEBI:57540"/>
        <dbReference type="ChEBI" id="CHEBI:57945"/>
        <dbReference type="ChEBI" id="CHEBI:132124"/>
    </reaction>
</comment>
<dbReference type="InterPro" id="IPR010226">
    <property type="entry name" value="NADH_quinone_OxRdtase_chainI"/>
</dbReference>
<evidence type="ECO:0000256" key="8">
    <source>
        <dbReference type="HAMAP-Rule" id="MF_01351"/>
    </source>
</evidence>
<evidence type="ECO:0000256" key="3">
    <source>
        <dbReference type="ARBA" id="ARBA00022723"/>
    </source>
</evidence>
<keyword evidence="4" id="KW-0677">Repeat</keyword>
<keyword evidence="2 8" id="KW-0004">4Fe-4S</keyword>
<accession>A0A1J5N750</accession>
<feature type="binding site" evidence="8">
    <location>
        <position position="73"/>
    </location>
    <ligand>
        <name>[4Fe-4S] cluster</name>
        <dbReference type="ChEBI" id="CHEBI:49883"/>
        <label>1</label>
    </ligand>
</feature>
<dbReference type="Pfam" id="PF12838">
    <property type="entry name" value="Fer4_7"/>
    <property type="match status" value="1"/>
</dbReference>
<dbReference type="PROSITE" id="PS00198">
    <property type="entry name" value="4FE4S_FER_1"/>
    <property type="match status" value="2"/>
</dbReference>
<feature type="domain" description="4Fe-4S ferredoxin-type" evidence="10">
    <location>
        <begin position="59"/>
        <end position="87"/>
    </location>
</feature>
<keyword evidence="12" id="KW-1185">Reference proteome</keyword>
<evidence type="ECO:0000259" key="10">
    <source>
        <dbReference type="PROSITE" id="PS51379"/>
    </source>
</evidence>
<comment type="similarity">
    <text evidence="1 8">Belongs to the complex I 23 kDa subunit family.</text>
</comment>
<dbReference type="GO" id="GO:0048038">
    <property type="term" value="F:quinone binding"/>
    <property type="evidence" value="ECO:0007669"/>
    <property type="project" value="UniProtKB-KW"/>
</dbReference>
<dbReference type="Gene3D" id="3.30.70.3270">
    <property type="match status" value="1"/>
</dbReference>
<dbReference type="GO" id="GO:0051539">
    <property type="term" value="F:4 iron, 4 sulfur cluster binding"/>
    <property type="evidence" value="ECO:0007669"/>
    <property type="project" value="UniProtKB-KW"/>
</dbReference>
<feature type="compositionally biased region" description="Basic and acidic residues" evidence="9">
    <location>
        <begin position="166"/>
        <end position="176"/>
    </location>
</feature>
<comment type="function">
    <text evidence="8">NDH-1 shuttles electrons from NADH, via FMN and iron-sulfur (Fe-S) centers, to quinones in the respiratory chain. The immediate electron acceptor for the enzyme in this species is believed to be ubiquinone. Couples the redox reaction to proton translocation (for every two electrons transferred, four hydrogen ions are translocated across the cytoplasmic membrane), and thus conserves the redox energy in a proton gradient.</text>
</comment>
<dbReference type="NCBIfam" id="TIGR01971">
    <property type="entry name" value="NuoI"/>
    <property type="match status" value="1"/>
</dbReference>
<dbReference type="GO" id="GO:0050136">
    <property type="term" value="F:NADH dehydrogenase (quinone) (non-electrogenic) activity"/>
    <property type="evidence" value="ECO:0007669"/>
    <property type="project" value="UniProtKB-UniRule"/>
</dbReference>
<evidence type="ECO:0000256" key="2">
    <source>
        <dbReference type="ARBA" id="ARBA00022485"/>
    </source>
</evidence>
<evidence type="ECO:0000313" key="12">
    <source>
        <dbReference type="Proteomes" id="UP000181901"/>
    </source>
</evidence>
<keyword evidence="8" id="KW-0830">Ubiquinone</keyword>
<dbReference type="OrthoDB" id="9808559at2"/>